<sequence>MHEKIKLIVYKILARSMCFIANCTEEKRAFLKSALINTGNEGALKSYLEFNTVLINHLFAKIIDSQQHSKPLGFDFIFETSHKIDDKDNSITNRKTTYYEIKLNSYMNNLFLLSFFKFSQFLYDINKHREFISDKTYFYNVYVDFIDLKRDFDEMERYKSVTKDNKQLFISNFPHTIPIGCKLKFLESRFKNTMSFKAEESFIKSINQKKVEDLYFHLSVNRSTIFEDTIRQINDQLEVYRTLKFLKSERQRDHTNDQFMKSIEMTMHKSLRVNFLGEPGLDASGLKREWFQKVILEIFDTEKNGYFKSLDNRKCWLKEDESNKHLTLGRDCDVYFIIGVILGLSFYNCVSSYIPLPITFYKKLLNVPLTIRDFREVFPQEYLYLTKINTMNDDELRSMDLRFEVTIISDDMVANKENGRMQMVKEVELIPNGSNVVVNSTNKVAFIKCYMNYYLNSSVNAGFKRIQKGFKFIMTDYYFYEMMSYHEIYQYYNDGLMDNSAVQEGMYDARYDLVKEHDIKLLSHVTKYMNDGKSNYDKWNERESMTIQWFWELMIEKTEEDRKSMKRYESCYFYKVMLFITGNGTIPACGLHVLELKITKLKTPKNKGATLYPIAHTCFNELCLYEHYGSKGVLYESIKMSISHENMGYGFR</sequence>
<evidence type="ECO:0000256" key="4">
    <source>
        <dbReference type="ARBA" id="ARBA00022679"/>
    </source>
</evidence>
<dbReference type="Proteomes" id="UP000183365">
    <property type="component" value="Unassembled WGS sequence"/>
</dbReference>
<dbReference type="AlphaFoldDB" id="A0A1L0AXA6"/>
<keyword evidence="7" id="KW-1133">Transmembrane helix</keyword>
<comment type="pathway">
    <text evidence="2">Protein modification; protein ubiquitination.</text>
</comment>
<keyword evidence="7" id="KW-0812">Transmembrane</keyword>
<dbReference type="GO" id="GO:0061630">
    <property type="term" value="F:ubiquitin protein ligase activity"/>
    <property type="evidence" value="ECO:0007669"/>
    <property type="project" value="UniProtKB-EC"/>
</dbReference>
<dbReference type="PROSITE" id="PS50237">
    <property type="entry name" value="HECT"/>
    <property type="match status" value="1"/>
</dbReference>
<reference evidence="10" key="1">
    <citation type="submission" date="2016-11" db="EMBL/GenBank/DDBJ databases">
        <authorList>
            <person name="Guldener U."/>
        </authorList>
    </citation>
    <scope>NUCLEOTIDE SEQUENCE [LARGE SCALE GENOMIC DNA]</scope>
</reference>
<dbReference type="InterPro" id="IPR050409">
    <property type="entry name" value="E3_ubiq-protein_ligase"/>
</dbReference>
<protein>
    <recommendedName>
        <fullName evidence="3">HECT-type E3 ubiquitin transferase</fullName>
        <ecNumber evidence="3">2.3.2.26</ecNumber>
    </recommendedName>
</protein>
<gene>
    <name evidence="9" type="ORF">HGUI_01082</name>
</gene>
<feature type="transmembrane region" description="Helical" evidence="7">
    <location>
        <begin position="572"/>
        <end position="594"/>
    </location>
</feature>
<dbReference type="EC" id="2.3.2.26" evidence="3"/>
<organism evidence="9 10">
    <name type="scientific">Hanseniaspora guilliermondii</name>
    <dbReference type="NCBI Taxonomy" id="56406"/>
    <lineage>
        <taxon>Eukaryota</taxon>
        <taxon>Fungi</taxon>
        <taxon>Dikarya</taxon>
        <taxon>Ascomycota</taxon>
        <taxon>Saccharomycotina</taxon>
        <taxon>Saccharomycetes</taxon>
        <taxon>Saccharomycodales</taxon>
        <taxon>Saccharomycodaceae</taxon>
        <taxon>Hanseniaspora</taxon>
    </lineage>
</organism>
<keyword evidence="10" id="KW-1185">Reference proteome</keyword>
<dbReference type="PANTHER" id="PTHR11254:SF444">
    <property type="entry name" value="HECT DOMAIN CONTAINING UBIQUITIN LIGASE"/>
    <property type="match status" value="1"/>
</dbReference>
<dbReference type="GO" id="GO:0006511">
    <property type="term" value="P:ubiquitin-dependent protein catabolic process"/>
    <property type="evidence" value="ECO:0007669"/>
    <property type="project" value="TreeGrafter"/>
</dbReference>
<dbReference type="VEuPathDB" id="FungiDB:HGUI_01082"/>
<evidence type="ECO:0000256" key="1">
    <source>
        <dbReference type="ARBA" id="ARBA00000885"/>
    </source>
</evidence>
<dbReference type="InterPro" id="IPR000569">
    <property type="entry name" value="HECT_dom"/>
</dbReference>
<dbReference type="GO" id="GO:0016567">
    <property type="term" value="P:protein ubiquitination"/>
    <property type="evidence" value="ECO:0007669"/>
    <property type="project" value="TreeGrafter"/>
</dbReference>
<dbReference type="GO" id="GO:0005737">
    <property type="term" value="C:cytoplasm"/>
    <property type="evidence" value="ECO:0007669"/>
    <property type="project" value="TreeGrafter"/>
</dbReference>
<comment type="catalytic activity">
    <reaction evidence="1">
        <text>S-ubiquitinyl-[E2 ubiquitin-conjugating enzyme]-L-cysteine + [acceptor protein]-L-lysine = [E2 ubiquitin-conjugating enzyme]-L-cysteine + N(6)-ubiquitinyl-[acceptor protein]-L-lysine.</text>
        <dbReference type="EC" id="2.3.2.26"/>
    </reaction>
</comment>
<evidence type="ECO:0000313" key="10">
    <source>
        <dbReference type="Proteomes" id="UP000183365"/>
    </source>
</evidence>
<proteinExistence type="predicted"/>
<feature type="transmembrane region" description="Helical" evidence="7">
    <location>
        <begin position="334"/>
        <end position="356"/>
    </location>
</feature>
<dbReference type="Gene3D" id="3.90.1750.10">
    <property type="entry name" value="Hect, E3 ligase catalytic domains"/>
    <property type="match status" value="1"/>
</dbReference>
<keyword evidence="4" id="KW-0808">Transferase</keyword>
<dbReference type="Gene3D" id="3.30.2410.10">
    <property type="entry name" value="Hect, E3 ligase catalytic domain"/>
    <property type="match status" value="1"/>
</dbReference>
<dbReference type="InterPro" id="IPR035983">
    <property type="entry name" value="Hect_E3_ubiquitin_ligase"/>
</dbReference>
<evidence type="ECO:0000259" key="8">
    <source>
        <dbReference type="PROSITE" id="PS50237"/>
    </source>
</evidence>
<evidence type="ECO:0000256" key="7">
    <source>
        <dbReference type="SAM" id="Phobius"/>
    </source>
</evidence>
<dbReference type="EMBL" id="FQNF01000013">
    <property type="protein sequence ID" value="SGZ38882.1"/>
    <property type="molecule type" value="Genomic_DNA"/>
</dbReference>
<keyword evidence="5 6" id="KW-0833">Ubl conjugation pathway</keyword>
<dbReference type="Gene3D" id="3.30.2160.10">
    <property type="entry name" value="Hect, E3 ligase catalytic domain"/>
    <property type="match status" value="1"/>
</dbReference>
<keyword evidence="7" id="KW-0472">Membrane</keyword>
<evidence type="ECO:0000256" key="3">
    <source>
        <dbReference type="ARBA" id="ARBA00012485"/>
    </source>
</evidence>
<dbReference type="Pfam" id="PF00632">
    <property type="entry name" value="HECT"/>
    <property type="match status" value="1"/>
</dbReference>
<evidence type="ECO:0000256" key="6">
    <source>
        <dbReference type="PROSITE-ProRule" id="PRU00104"/>
    </source>
</evidence>
<dbReference type="OrthoDB" id="8068875at2759"/>
<accession>A0A1L0AXA6</accession>
<evidence type="ECO:0000256" key="5">
    <source>
        <dbReference type="ARBA" id="ARBA00022786"/>
    </source>
</evidence>
<dbReference type="SUPFAM" id="SSF56204">
    <property type="entry name" value="Hect, E3 ligase catalytic domain"/>
    <property type="match status" value="1"/>
</dbReference>
<feature type="domain" description="HECT" evidence="8">
    <location>
        <begin position="256"/>
        <end position="652"/>
    </location>
</feature>
<evidence type="ECO:0000313" key="9">
    <source>
        <dbReference type="EMBL" id="SGZ38882.1"/>
    </source>
</evidence>
<dbReference type="SMART" id="SM00119">
    <property type="entry name" value="HECTc"/>
    <property type="match status" value="1"/>
</dbReference>
<dbReference type="PANTHER" id="PTHR11254">
    <property type="entry name" value="HECT DOMAIN UBIQUITIN-PROTEIN LIGASE"/>
    <property type="match status" value="1"/>
</dbReference>
<evidence type="ECO:0000256" key="2">
    <source>
        <dbReference type="ARBA" id="ARBA00004906"/>
    </source>
</evidence>
<name>A0A1L0AXA6_9ASCO</name>
<feature type="active site" description="Glycyl thioester intermediate" evidence="6">
    <location>
        <position position="618"/>
    </location>
</feature>